<evidence type="ECO:0000256" key="7">
    <source>
        <dbReference type="ARBA" id="ARBA00022990"/>
    </source>
</evidence>
<evidence type="ECO:0000256" key="9">
    <source>
        <dbReference type="ARBA" id="ARBA00059726"/>
    </source>
</evidence>
<dbReference type="EMBL" id="MU801897">
    <property type="protein sequence ID" value="KAJ3989571.1"/>
    <property type="molecule type" value="Genomic_DNA"/>
</dbReference>
<dbReference type="Proteomes" id="UP001163850">
    <property type="component" value="Unassembled WGS sequence"/>
</dbReference>
<dbReference type="GO" id="GO:0032040">
    <property type="term" value="C:small-subunit processome"/>
    <property type="evidence" value="ECO:0007669"/>
    <property type="project" value="TreeGrafter"/>
</dbReference>
<keyword evidence="8" id="KW-0539">Nucleus</keyword>
<keyword evidence="3" id="KW-0698">rRNA processing</keyword>
<keyword evidence="4" id="KW-0597">Phosphoprotein</keyword>
<evidence type="ECO:0000256" key="11">
    <source>
        <dbReference type="ARBA" id="ARBA00067510"/>
    </source>
</evidence>
<proteinExistence type="predicted"/>
<keyword evidence="6" id="KW-0832">Ubl conjugation</keyword>
<evidence type="ECO:0000256" key="13">
    <source>
        <dbReference type="SAM" id="MobiDB-lite"/>
    </source>
</evidence>
<evidence type="ECO:0000256" key="10">
    <source>
        <dbReference type="ARBA" id="ARBA00062488"/>
    </source>
</evidence>
<feature type="domain" description="S1 motif" evidence="14">
    <location>
        <begin position="799"/>
        <end position="867"/>
    </location>
</feature>
<name>A0AA38Q8U4_9AGAR</name>
<dbReference type="InterPro" id="IPR057301">
    <property type="entry name" value="Rrp5_OB_4th"/>
</dbReference>
<keyword evidence="2" id="KW-1017">Isopeptide bond</keyword>
<dbReference type="FunFam" id="2.40.50.140:FF:000103">
    <property type="entry name" value="protein RRP5 homolog"/>
    <property type="match status" value="3"/>
</dbReference>
<evidence type="ECO:0000256" key="2">
    <source>
        <dbReference type="ARBA" id="ARBA00022499"/>
    </source>
</evidence>
<sequence>MAAQKRALDDSSSAHKTKRSKTSRQAEDTQPIPAISNLTADEVDFPRGGGTSFTPLEVKTIRAEAMKEANEELFNVRFEDTAIKRAKKSKRKPEITGSSKRSSAKDEHARIEHLNYKRMSVGMKIFGQIIAIQPLALIISLPNQLLGHIPITNVSSQFTALLESMDVDEDDDVEDSEGEDKESEPRLKVPELSDLFHTGQYVRAAVTTLHVPGSTDMTGLGKSRDETIRASRRVELSLNPERVNAGIQKSDLKAGYTLSVSVKSVEDHGYVLDLGIPDVSGWLAFKDITSETSSKFQVGQLLDATISSVSKNGRTCNVTVDPQTFISSTLTEVTNVSSVLPGILVQTLITAVHPTGFNLQVLGFFDGTVDEFHLPRKMTEKSHKVGKKVKARVLYYLPSTPPKLALSLNEHVVNLTSRNVQSKSSDELRPMQEVYPVGTLINDVKVIRVEPEHGLTVQLDSGADGFVHISHISDDHLPSLSNSGPWKPGSLHRARILGYYPFDGLLQLSLKPSVLERKYLQVTDVHVGEIIKGTIKRLSDSGLFISLSENVDGVVWPNHFADILLKNPSKKFKIGATIKCRVLVVDPERNRISLTAKKSLIESELPLITAFEDAKIGLVTFGVIFKIFPKAIMIEFYNNVKAVVPIKEVSEEPVEDLSSLYTAGKVVKVRILTLKPEDQTIIASIRKSGTVYKMFNTDISGVEIGNILEGVVFEIHKENVVLALQPSNIRALISINNLANHRSISPAQLKVNLKVGDKLEALVVVSRNTENNFVIVANKPKPKPSLAKSIVSFDTVESGQSVGGRVVRHTVYGVLIKLSSHVGGVLHPTDVSDDFGSATAYPAIDSILKATVVSVDRDKKQLILSTRRSRMYPNQVHNIIDREITEISDLHVGARVRGFIKSITDHGLFVTIGRNVDARVQIRELFDDFVKDWKPRFEVHQLVQGRILSADVDAKKVEMTFRSGNLSKPVALTLSTLSIGQHVEGVVKRIEEYGLFVQFDDSKLSGLCHKSELSDSKDADTAVALRGFRENDRVKAVVIDIKDKRISLSLKPSRFSEEDLVFESSVDEQPTNDEIIDKALNSDPGDEESPDDDDDDDDDDGSTMRVDVDIQPQLQQSLQTSNSSTGPLKLSHDYQWFGSAVEADGLSSSESDGSDDEAVTKKKRKRKEIEQDLTAYMHSKAPESNADFERLLLGSPNSSYLWIQYMSFQLQLSEIEKAREIGRRALEKISFREEAEKLNVWIALLNIENAYGTDETLEKVFKDAARANDSKTVHLRLASILDQSDKHQKAEEQYRRTCKKFGLSSKVWTLFAEHYLQRGEIEESRKLLPRALQSLDKQKHLKTISRFAQLEYKFGEFERGRTLFEGIVDSHPKRWDMWSIYMDMEARQSDIQSLRTLFDRVLQLKMTSHKAKSFFKKWLELERRLGDEEGADVVKQKAIEWTSKSNDS</sequence>
<dbReference type="SUPFAM" id="SSF48452">
    <property type="entry name" value="TPR-like"/>
    <property type="match status" value="2"/>
</dbReference>
<feature type="domain" description="S1 motif" evidence="14">
    <location>
        <begin position="617"/>
        <end position="686"/>
    </location>
</feature>
<dbReference type="InterPro" id="IPR003107">
    <property type="entry name" value="HAT"/>
</dbReference>
<dbReference type="Pfam" id="PF23240">
    <property type="entry name" value="HAT_PRP39_N"/>
    <property type="match status" value="1"/>
</dbReference>
<dbReference type="SUPFAM" id="SSF50249">
    <property type="entry name" value="Nucleic acid-binding proteins"/>
    <property type="match status" value="9"/>
</dbReference>
<dbReference type="InterPro" id="IPR003029">
    <property type="entry name" value="S1_domain"/>
</dbReference>
<evidence type="ECO:0000256" key="4">
    <source>
        <dbReference type="ARBA" id="ARBA00022553"/>
    </source>
</evidence>
<evidence type="ECO:0000256" key="5">
    <source>
        <dbReference type="ARBA" id="ARBA00022737"/>
    </source>
</evidence>
<evidence type="ECO:0000256" key="1">
    <source>
        <dbReference type="ARBA" id="ARBA00004604"/>
    </source>
</evidence>
<dbReference type="FunFam" id="2.40.50.140:FF:000148">
    <property type="entry name" value="protein RRP5 homolog isoform X1"/>
    <property type="match status" value="1"/>
</dbReference>
<dbReference type="Gene3D" id="2.40.50.140">
    <property type="entry name" value="Nucleic acid-binding proteins"/>
    <property type="match status" value="8"/>
</dbReference>
<evidence type="ECO:0000313" key="16">
    <source>
        <dbReference type="Proteomes" id="UP001163850"/>
    </source>
</evidence>
<feature type="domain" description="S1 motif" evidence="14">
    <location>
        <begin position="893"/>
        <end position="962"/>
    </location>
</feature>
<organism evidence="15 16">
    <name type="scientific">Lentinula detonsa</name>
    <dbReference type="NCBI Taxonomy" id="2804962"/>
    <lineage>
        <taxon>Eukaryota</taxon>
        <taxon>Fungi</taxon>
        <taxon>Dikarya</taxon>
        <taxon>Basidiomycota</taxon>
        <taxon>Agaricomycotina</taxon>
        <taxon>Agaricomycetes</taxon>
        <taxon>Agaricomycetidae</taxon>
        <taxon>Agaricales</taxon>
        <taxon>Marasmiineae</taxon>
        <taxon>Omphalotaceae</taxon>
        <taxon>Lentinula</taxon>
    </lineage>
</organism>
<protein>
    <recommendedName>
        <fullName evidence="11">Protein RRP5 homolog</fullName>
    </recommendedName>
    <alternativeName>
        <fullName evidence="12">Programmed cell death protein 11</fullName>
    </alternativeName>
</protein>
<evidence type="ECO:0000259" key="14">
    <source>
        <dbReference type="PROSITE" id="PS50126"/>
    </source>
</evidence>
<keyword evidence="7" id="KW-0007">Acetylation</keyword>
<feature type="region of interest" description="Disordered" evidence="13">
    <location>
        <begin position="85"/>
        <end position="108"/>
    </location>
</feature>
<dbReference type="GO" id="GO:0003723">
    <property type="term" value="F:RNA binding"/>
    <property type="evidence" value="ECO:0007669"/>
    <property type="project" value="TreeGrafter"/>
</dbReference>
<dbReference type="FunFam" id="2.40.50.140:FF:000155">
    <property type="entry name" value="rRNA biogenesis protein RRP5"/>
    <property type="match status" value="1"/>
</dbReference>
<dbReference type="InterPro" id="IPR048059">
    <property type="entry name" value="Rrp5_S1_rpt_hs1_sc1"/>
</dbReference>
<feature type="compositionally biased region" description="Basic and acidic residues" evidence="13">
    <location>
        <begin position="1"/>
        <end position="13"/>
    </location>
</feature>
<dbReference type="PANTHER" id="PTHR23270">
    <property type="entry name" value="PROGRAMMED CELL DEATH PROTEIN 11 PRE-RRNA PROCESSING PROTEIN RRP5"/>
    <property type="match status" value="1"/>
</dbReference>
<dbReference type="CDD" id="cd05697">
    <property type="entry name" value="S1_Rrp5_repeat_hs5"/>
    <property type="match status" value="1"/>
</dbReference>
<dbReference type="SMART" id="SM00386">
    <property type="entry name" value="HAT"/>
    <property type="match status" value="5"/>
</dbReference>
<gene>
    <name evidence="15" type="ORF">F5890DRAFT_1650587</name>
</gene>
<dbReference type="CDD" id="cd05707">
    <property type="entry name" value="S1_Rrp5_repeat_sc11"/>
    <property type="match status" value="1"/>
</dbReference>
<dbReference type="Pfam" id="PF24685">
    <property type="entry name" value="OB_RRP5_4th"/>
    <property type="match status" value="1"/>
</dbReference>
<feature type="domain" description="S1 motif" evidence="14">
    <location>
        <begin position="255"/>
        <end position="321"/>
    </location>
</feature>
<feature type="compositionally biased region" description="Acidic residues" evidence="13">
    <location>
        <begin position="167"/>
        <end position="182"/>
    </location>
</feature>
<dbReference type="Pfam" id="PF00575">
    <property type="entry name" value="S1"/>
    <property type="match status" value="4"/>
</dbReference>
<evidence type="ECO:0000256" key="3">
    <source>
        <dbReference type="ARBA" id="ARBA00022552"/>
    </source>
</evidence>
<dbReference type="InterPro" id="IPR045209">
    <property type="entry name" value="Rrp5"/>
</dbReference>
<keyword evidence="5" id="KW-0677">Repeat</keyword>
<evidence type="ECO:0000256" key="12">
    <source>
        <dbReference type="ARBA" id="ARBA00080810"/>
    </source>
</evidence>
<dbReference type="GO" id="GO:0006364">
    <property type="term" value="P:rRNA processing"/>
    <property type="evidence" value="ECO:0007669"/>
    <property type="project" value="UniProtKB-KW"/>
</dbReference>
<feature type="region of interest" description="Disordered" evidence="13">
    <location>
        <begin position="1144"/>
        <end position="1166"/>
    </location>
</feature>
<dbReference type="FunFam" id="1.25.40.10:FF:000065">
    <property type="entry name" value="Programmed cell death 11"/>
    <property type="match status" value="1"/>
</dbReference>
<dbReference type="Gene3D" id="1.25.40.10">
    <property type="entry name" value="Tetratricopeptide repeat domain"/>
    <property type="match status" value="2"/>
</dbReference>
<evidence type="ECO:0000256" key="8">
    <source>
        <dbReference type="ARBA" id="ARBA00023242"/>
    </source>
</evidence>
<feature type="compositionally biased region" description="Acidic residues" evidence="13">
    <location>
        <begin position="1084"/>
        <end position="1101"/>
    </location>
</feature>
<feature type="domain" description="S1 motif" evidence="14">
    <location>
        <begin position="342"/>
        <end position="409"/>
    </location>
</feature>
<comment type="subunit">
    <text evidence="10">Interacts with NF-kappa-B p50/NFKB1 and NF-kappa-B p65/RELA.</text>
</comment>
<dbReference type="CDD" id="cd05693">
    <property type="entry name" value="S1_Rrp5_repeat_hs1_sc1"/>
    <property type="match status" value="1"/>
</dbReference>
<feature type="region of interest" description="Disordered" evidence="13">
    <location>
        <begin position="1"/>
        <end position="51"/>
    </location>
</feature>
<dbReference type="InterPro" id="IPR012340">
    <property type="entry name" value="NA-bd_OB-fold"/>
</dbReference>
<feature type="domain" description="S1 motif" evidence="14">
    <location>
        <begin position="528"/>
        <end position="597"/>
    </location>
</feature>
<dbReference type="SMART" id="SM00316">
    <property type="entry name" value="S1"/>
    <property type="match status" value="10"/>
</dbReference>
<accession>A0AA38Q8U4</accession>
<dbReference type="PANTHER" id="PTHR23270:SF10">
    <property type="entry name" value="PROTEIN RRP5 HOMOLOG"/>
    <property type="match status" value="1"/>
</dbReference>
<dbReference type="InterPro" id="IPR011990">
    <property type="entry name" value="TPR-like_helical_dom_sf"/>
</dbReference>
<evidence type="ECO:0000313" key="15">
    <source>
        <dbReference type="EMBL" id="KAJ3989571.1"/>
    </source>
</evidence>
<comment type="caution">
    <text evidence="15">The sequence shown here is derived from an EMBL/GenBank/DDBJ whole genome shotgun (WGS) entry which is preliminary data.</text>
</comment>
<dbReference type="CDD" id="cd05696">
    <property type="entry name" value="S1_Rrp5_repeat_hs4"/>
    <property type="match status" value="1"/>
</dbReference>
<reference evidence="15" key="1">
    <citation type="submission" date="2022-08" db="EMBL/GenBank/DDBJ databases">
        <authorList>
            <consortium name="DOE Joint Genome Institute"/>
            <person name="Min B."/>
            <person name="Riley R."/>
            <person name="Sierra-Patev S."/>
            <person name="Naranjo-Ortiz M."/>
            <person name="Looney B."/>
            <person name="Konkel Z."/>
            <person name="Slot J.C."/>
            <person name="Sakamoto Y."/>
            <person name="Steenwyk J.L."/>
            <person name="Rokas A."/>
            <person name="Carro J."/>
            <person name="Camarero S."/>
            <person name="Ferreira P."/>
            <person name="Molpeceres G."/>
            <person name="Ruiz-Duenas F.J."/>
            <person name="Serrano A."/>
            <person name="Henrissat B."/>
            <person name="Drula E."/>
            <person name="Hughes K.W."/>
            <person name="Mata J.L."/>
            <person name="Ishikawa N.K."/>
            <person name="Vargas-Isla R."/>
            <person name="Ushijima S."/>
            <person name="Smith C.A."/>
            <person name="Ahrendt S."/>
            <person name="Andreopoulos W."/>
            <person name="He G."/>
            <person name="Labutti K."/>
            <person name="Lipzen A."/>
            <person name="Ng V."/>
            <person name="Sandor L."/>
            <person name="Barry K."/>
            <person name="Martinez A.T."/>
            <person name="Xiao Y."/>
            <person name="Gibbons J.G."/>
            <person name="Terashima K."/>
            <person name="Hibbett D.S."/>
            <person name="Grigoriev I.V."/>
        </authorList>
    </citation>
    <scope>NUCLEOTIDE SEQUENCE</scope>
    <source>
        <strain evidence="15">TFB7829</strain>
    </source>
</reference>
<dbReference type="PROSITE" id="PS50126">
    <property type="entry name" value="S1"/>
    <property type="match status" value="9"/>
</dbReference>
<feature type="region of interest" description="Disordered" evidence="13">
    <location>
        <begin position="167"/>
        <end position="186"/>
    </location>
</feature>
<feature type="domain" description="S1 motif" evidence="14">
    <location>
        <begin position="980"/>
        <end position="1051"/>
    </location>
</feature>
<comment type="function">
    <text evidence="9">Essential for the generation of mature 18S rRNA, specifically necessary for cleavages at sites A0, 1 and 2 of the 47S precursor. Directly interacts with U3 snoRNA.</text>
</comment>
<comment type="subcellular location">
    <subcellularLocation>
        <location evidence="1">Nucleus</location>
        <location evidence="1">Nucleolus</location>
    </subcellularLocation>
</comment>
<evidence type="ECO:0000256" key="6">
    <source>
        <dbReference type="ARBA" id="ARBA00022843"/>
    </source>
</evidence>
<feature type="domain" description="S1 motif" evidence="14">
    <location>
        <begin position="438"/>
        <end position="511"/>
    </location>
</feature>
<feature type="region of interest" description="Disordered" evidence="13">
    <location>
        <begin position="1061"/>
        <end position="1104"/>
    </location>
</feature>
<feature type="domain" description="S1 motif" evidence="14">
    <location>
        <begin position="705"/>
        <end position="779"/>
    </location>
</feature>